<evidence type="ECO:0000256" key="3">
    <source>
        <dbReference type="ARBA" id="ARBA00018242"/>
    </source>
</evidence>
<dbReference type="InterPro" id="IPR014906">
    <property type="entry name" value="PRP4-like"/>
</dbReference>
<evidence type="ECO:0000256" key="2">
    <source>
        <dbReference type="ARBA" id="ARBA00008137"/>
    </source>
</evidence>
<keyword evidence="7" id="KW-0539">Nucleus</keyword>
<evidence type="ECO:0000259" key="8">
    <source>
        <dbReference type="SMART" id="SM00500"/>
    </source>
</evidence>
<keyword evidence="5" id="KW-0747">Spliceosome</keyword>
<dbReference type="PANTHER" id="PTHR13007">
    <property type="entry name" value="PRE-MRNA SPLICING FACTOR-RELATED"/>
    <property type="match status" value="1"/>
</dbReference>
<dbReference type="InterPro" id="IPR036285">
    <property type="entry name" value="PRP4-like_sf"/>
</dbReference>
<dbReference type="Gene3D" id="4.10.280.110">
    <property type="entry name" value="Pre-mRNA processing factor 4 domain"/>
    <property type="match status" value="1"/>
</dbReference>
<dbReference type="GO" id="GO:0005682">
    <property type="term" value="C:U5 snRNP"/>
    <property type="evidence" value="ECO:0007669"/>
    <property type="project" value="TreeGrafter"/>
</dbReference>
<dbReference type="GO" id="GO:0000350">
    <property type="term" value="P:generation of catalytic spliceosome for second transesterification step"/>
    <property type="evidence" value="ECO:0007669"/>
    <property type="project" value="TreeGrafter"/>
</dbReference>
<proteinExistence type="inferred from homology"/>
<sequence length="270" mass="30524">EQEQLARLRARHDEIIRRLRAREQPIRLFGETDVERFQRLQRLEATEDASFGQRDEFRLAMAKAAKGLDLELLRGGPDAADAATGNMLDGAGPALEKIDPSGIGIALYQSDPLRARLLIVVYLSQVLRQWDKHMQQRTDDVKRSVAGKHETVLQAQSSASLASLFKALRNDAIEPDVVARICEICDALQRREYLQANDAYLRLSIGNAPWPIGVTMVGIHERSAREKIFSSHVGHVLNDETQRRWIQALKRLMTFAQTRWPPDDPAKLMG</sequence>
<dbReference type="Pfam" id="PF02840">
    <property type="entry name" value="Prp18"/>
    <property type="match status" value="1"/>
</dbReference>
<dbReference type="OrthoDB" id="10261918at2759"/>
<dbReference type="Pfam" id="PF08799">
    <property type="entry name" value="PRP4"/>
    <property type="match status" value="1"/>
</dbReference>
<feature type="domain" description="Pre-mRNA processing factor 4 (PRP4)-like" evidence="8">
    <location>
        <begin position="10"/>
        <end position="59"/>
    </location>
</feature>
<evidence type="ECO:0000256" key="6">
    <source>
        <dbReference type="ARBA" id="ARBA00023187"/>
    </source>
</evidence>
<protein>
    <recommendedName>
        <fullName evidence="3">Pre-mRNA-splicing factor 18</fullName>
    </recommendedName>
</protein>
<dbReference type="AlphaFoldDB" id="A0A4P9X2T3"/>
<accession>A0A4P9X2T3</accession>
<organism evidence="9 10">
    <name type="scientific">Caulochytrium protostelioides</name>
    <dbReference type="NCBI Taxonomy" id="1555241"/>
    <lineage>
        <taxon>Eukaryota</taxon>
        <taxon>Fungi</taxon>
        <taxon>Fungi incertae sedis</taxon>
        <taxon>Chytridiomycota</taxon>
        <taxon>Chytridiomycota incertae sedis</taxon>
        <taxon>Chytridiomycetes</taxon>
        <taxon>Caulochytriales</taxon>
        <taxon>Caulochytriaceae</taxon>
        <taxon>Caulochytrium</taxon>
    </lineage>
</organism>
<evidence type="ECO:0000256" key="1">
    <source>
        <dbReference type="ARBA" id="ARBA00004123"/>
    </source>
</evidence>
<dbReference type="InterPro" id="IPR004098">
    <property type="entry name" value="Prp18"/>
</dbReference>
<dbReference type="Proteomes" id="UP000274922">
    <property type="component" value="Unassembled WGS sequence"/>
</dbReference>
<feature type="non-terminal residue" evidence="9">
    <location>
        <position position="1"/>
    </location>
</feature>
<name>A0A4P9X2T3_9FUNG</name>
<evidence type="ECO:0000313" key="9">
    <source>
        <dbReference type="EMBL" id="RKO99230.1"/>
    </source>
</evidence>
<evidence type="ECO:0000256" key="4">
    <source>
        <dbReference type="ARBA" id="ARBA00022664"/>
    </source>
</evidence>
<comment type="subcellular location">
    <subcellularLocation>
        <location evidence="1">Nucleus</location>
    </subcellularLocation>
</comment>
<reference evidence="10" key="1">
    <citation type="journal article" date="2018" name="Nat. Microbiol.">
        <title>Leveraging single-cell genomics to expand the fungal tree of life.</title>
        <authorList>
            <person name="Ahrendt S.R."/>
            <person name="Quandt C.A."/>
            <person name="Ciobanu D."/>
            <person name="Clum A."/>
            <person name="Salamov A."/>
            <person name="Andreopoulos B."/>
            <person name="Cheng J.F."/>
            <person name="Woyke T."/>
            <person name="Pelin A."/>
            <person name="Henrissat B."/>
            <person name="Reynolds N.K."/>
            <person name="Benny G.L."/>
            <person name="Smith M.E."/>
            <person name="James T.Y."/>
            <person name="Grigoriev I.V."/>
        </authorList>
    </citation>
    <scope>NUCLEOTIDE SEQUENCE [LARGE SCALE GENOMIC DNA]</scope>
    <source>
        <strain evidence="10">ATCC 52028</strain>
    </source>
</reference>
<evidence type="ECO:0000313" key="10">
    <source>
        <dbReference type="Proteomes" id="UP000274922"/>
    </source>
</evidence>
<evidence type="ECO:0000256" key="7">
    <source>
        <dbReference type="ARBA" id="ARBA00023242"/>
    </source>
</evidence>
<keyword evidence="10" id="KW-1185">Reference proteome</keyword>
<gene>
    <name evidence="9" type="ORF">CXG81DRAFT_14801</name>
</gene>
<keyword evidence="4" id="KW-0507">mRNA processing</keyword>
<dbReference type="SMART" id="SM00500">
    <property type="entry name" value="SFM"/>
    <property type="match status" value="1"/>
</dbReference>
<dbReference type="GO" id="GO:0071021">
    <property type="term" value="C:U2-type post-spliceosomal complex"/>
    <property type="evidence" value="ECO:0007669"/>
    <property type="project" value="TreeGrafter"/>
</dbReference>
<dbReference type="GO" id="GO:0046540">
    <property type="term" value="C:U4/U6 x U5 tri-snRNP complex"/>
    <property type="evidence" value="ECO:0007669"/>
    <property type="project" value="TreeGrafter"/>
</dbReference>
<dbReference type="SUPFAM" id="SSF158230">
    <property type="entry name" value="PRP4-like"/>
    <property type="match status" value="1"/>
</dbReference>
<dbReference type="EMBL" id="ML014306">
    <property type="protein sequence ID" value="RKO99230.1"/>
    <property type="molecule type" value="Genomic_DNA"/>
</dbReference>
<dbReference type="PANTHER" id="PTHR13007:SF19">
    <property type="entry name" value="PRE-MRNA-SPLICING FACTOR 18"/>
    <property type="match status" value="1"/>
</dbReference>
<comment type="similarity">
    <text evidence="2">Belongs to the PRP18 family.</text>
</comment>
<dbReference type="STRING" id="1555241.A0A4P9X2T3"/>
<dbReference type="Gene3D" id="1.20.940.10">
    <property type="entry name" value="Functional domain of the splicing factor Prp18"/>
    <property type="match status" value="1"/>
</dbReference>
<evidence type="ECO:0000256" key="5">
    <source>
        <dbReference type="ARBA" id="ARBA00022728"/>
    </source>
</evidence>
<dbReference type="SUPFAM" id="SSF47938">
    <property type="entry name" value="Functional domain of the splicing factor Prp18"/>
    <property type="match status" value="1"/>
</dbReference>
<keyword evidence="6" id="KW-0508">mRNA splicing</keyword>
<dbReference type="InterPro" id="IPR039979">
    <property type="entry name" value="PRPF18"/>
</dbReference>